<evidence type="ECO:0000313" key="2">
    <source>
        <dbReference type="Proteomes" id="UP000218615"/>
    </source>
</evidence>
<dbReference type="AlphaFoldDB" id="A0A284VL50"/>
<dbReference type="Pfam" id="PF05559">
    <property type="entry name" value="DUF763"/>
    <property type="match status" value="1"/>
</dbReference>
<evidence type="ECO:0008006" key="3">
    <source>
        <dbReference type="Google" id="ProtNLM"/>
    </source>
</evidence>
<name>A0A284VL50_9EURY</name>
<dbReference type="Proteomes" id="UP000218615">
    <property type="component" value="Unassembled WGS sequence"/>
</dbReference>
<keyword evidence="2" id="KW-1185">Reference proteome</keyword>
<dbReference type="InterPro" id="IPR008482">
    <property type="entry name" value="DUF763"/>
</dbReference>
<sequence length="136" mass="15536">MNMPADITGFLIPHDSESTRKVSLDLIRDNPVHLKKYFKSSSQKMLFDFEGTGQKKIMALALTSDLVYGSTPSWRDPVKYSFTHGGEDGYPYPVDREVYDNSVQMLHDSLESAKLDKKEKYNAIKRLGEFINIRAL</sequence>
<gene>
    <name evidence="1" type="ORF">MNV_1400017</name>
</gene>
<dbReference type="PANTHER" id="PTHR38597:SF1">
    <property type="entry name" value="BLL3834 PROTEIN"/>
    <property type="match status" value="1"/>
</dbReference>
<protein>
    <recommendedName>
        <fullName evidence="3">DUF763 domain-containing protein</fullName>
    </recommendedName>
</protein>
<reference evidence="2" key="1">
    <citation type="submission" date="2017-06" db="EMBL/GenBank/DDBJ databases">
        <authorList>
            <person name="Cremers G."/>
        </authorList>
    </citation>
    <scope>NUCLEOTIDE SEQUENCE [LARGE SCALE GENOMIC DNA]</scope>
</reference>
<evidence type="ECO:0000313" key="1">
    <source>
        <dbReference type="EMBL" id="SNQ59917.1"/>
    </source>
</evidence>
<organism evidence="1 2">
    <name type="scientific">Candidatus Methanoperedens nitratireducens</name>
    <dbReference type="NCBI Taxonomy" id="1392998"/>
    <lineage>
        <taxon>Archaea</taxon>
        <taxon>Methanobacteriati</taxon>
        <taxon>Methanobacteriota</taxon>
        <taxon>Stenosarchaea group</taxon>
        <taxon>Methanomicrobia</taxon>
        <taxon>Methanosarcinales</taxon>
        <taxon>ANME-2 cluster</taxon>
        <taxon>Candidatus Methanoperedentaceae</taxon>
        <taxon>Candidatus Methanoperedens</taxon>
    </lineage>
</organism>
<dbReference type="PANTHER" id="PTHR38597">
    <property type="entry name" value="BLL3834 PROTEIN"/>
    <property type="match status" value="1"/>
</dbReference>
<dbReference type="EMBL" id="FZMP01000047">
    <property type="protein sequence ID" value="SNQ59917.1"/>
    <property type="molecule type" value="Genomic_DNA"/>
</dbReference>
<proteinExistence type="predicted"/>
<dbReference type="RefSeq" id="WP_256999949.1">
    <property type="nucleotide sequence ID" value="NZ_FZMP01000047.1"/>
</dbReference>
<accession>A0A284VL50</accession>